<protein>
    <submittedName>
        <fullName evidence="1">Uncharacterized protein</fullName>
    </submittedName>
</protein>
<gene>
    <name evidence="1" type="ORF">T459_15645</name>
</gene>
<organism evidence="1 2">
    <name type="scientific">Capsicum annuum</name>
    <name type="common">Capsicum pepper</name>
    <dbReference type="NCBI Taxonomy" id="4072"/>
    <lineage>
        <taxon>Eukaryota</taxon>
        <taxon>Viridiplantae</taxon>
        <taxon>Streptophyta</taxon>
        <taxon>Embryophyta</taxon>
        <taxon>Tracheophyta</taxon>
        <taxon>Spermatophyta</taxon>
        <taxon>Magnoliopsida</taxon>
        <taxon>eudicotyledons</taxon>
        <taxon>Gunneridae</taxon>
        <taxon>Pentapetalae</taxon>
        <taxon>asterids</taxon>
        <taxon>lamiids</taxon>
        <taxon>Solanales</taxon>
        <taxon>Solanaceae</taxon>
        <taxon>Solanoideae</taxon>
        <taxon>Capsiceae</taxon>
        <taxon>Capsicum</taxon>
    </lineage>
</organism>
<name>A0A2G2Z6H3_CAPAN</name>
<reference evidence="1 2" key="2">
    <citation type="journal article" date="2017" name="Genome Biol.">
        <title>New reference genome sequences of hot pepper reveal the massive evolution of plant disease-resistance genes by retroduplication.</title>
        <authorList>
            <person name="Kim S."/>
            <person name="Park J."/>
            <person name="Yeom S.I."/>
            <person name="Kim Y.M."/>
            <person name="Seo E."/>
            <person name="Kim K.T."/>
            <person name="Kim M.S."/>
            <person name="Lee J.M."/>
            <person name="Cheong K."/>
            <person name="Shin H.S."/>
            <person name="Kim S.B."/>
            <person name="Han K."/>
            <person name="Lee J."/>
            <person name="Park M."/>
            <person name="Lee H.A."/>
            <person name="Lee H.Y."/>
            <person name="Lee Y."/>
            <person name="Oh S."/>
            <person name="Lee J.H."/>
            <person name="Choi E."/>
            <person name="Choi E."/>
            <person name="Lee S.E."/>
            <person name="Jeon J."/>
            <person name="Kim H."/>
            <person name="Choi G."/>
            <person name="Song H."/>
            <person name="Lee J."/>
            <person name="Lee S.C."/>
            <person name="Kwon J.K."/>
            <person name="Lee H.Y."/>
            <person name="Koo N."/>
            <person name="Hong Y."/>
            <person name="Kim R.W."/>
            <person name="Kang W.H."/>
            <person name="Huh J.H."/>
            <person name="Kang B.C."/>
            <person name="Yang T.J."/>
            <person name="Lee Y.H."/>
            <person name="Bennetzen J.L."/>
            <person name="Choi D."/>
        </authorList>
    </citation>
    <scope>NUCLEOTIDE SEQUENCE [LARGE SCALE GENOMIC DNA]</scope>
    <source>
        <strain evidence="2">cv. CM334</strain>
    </source>
</reference>
<proteinExistence type="predicted"/>
<accession>A0A2G2Z6H3</accession>
<evidence type="ECO:0000313" key="1">
    <source>
        <dbReference type="EMBL" id="PHT77593.1"/>
    </source>
</evidence>
<reference evidence="1 2" key="1">
    <citation type="journal article" date="2014" name="Nat. Genet.">
        <title>Genome sequence of the hot pepper provides insights into the evolution of pungency in Capsicum species.</title>
        <authorList>
            <person name="Kim S."/>
            <person name="Park M."/>
            <person name="Yeom S.I."/>
            <person name="Kim Y.M."/>
            <person name="Lee J.M."/>
            <person name="Lee H.A."/>
            <person name="Seo E."/>
            <person name="Choi J."/>
            <person name="Cheong K."/>
            <person name="Kim K.T."/>
            <person name="Jung K."/>
            <person name="Lee G.W."/>
            <person name="Oh S.K."/>
            <person name="Bae C."/>
            <person name="Kim S.B."/>
            <person name="Lee H.Y."/>
            <person name="Kim S.Y."/>
            <person name="Kim M.S."/>
            <person name="Kang B.C."/>
            <person name="Jo Y.D."/>
            <person name="Yang H.B."/>
            <person name="Jeong H.J."/>
            <person name="Kang W.H."/>
            <person name="Kwon J.K."/>
            <person name="Shin C."/>
            <person name="Lim J.Y."/>
            <person name="Park J.H."/>
            <person name="Huh J.H."/>
            <person name="Kim J.S."/>
            <person name="Kim B.D."/>
            <person name="Cohen O."/>
            <person name="Paran I."/>
            <person name="Suh M.C."/>
            <person name="Lee S.B."/>
            <person name="Kim Y.K."/>
            <person name="Shin Y."/>
            <person name="Noh S.J."/>
            <person name="Park J."/>
            <person name="Seo Y.S."/>
            <person name="Kwon S.Y."/>
            <person name="Kim H.A."/>
            <person name="Park J.M."/>
            <person name="Kim H.J."/>
            <person name="Choi S.B."/>
            <person name="Bosland P.W."/>
            <person name="Reeves G."/>
            <person name="Jo S.H."/>
            <person name="Lee B.W."/>
            <person name="Cho H.T."/>
            <person name="Choi H.S."/>
            <person name="Lee M.S."/>
            <person name="Yu Y."/>
            <person name="Do Choi Y."/>
            <person name="Park B.S."/>
            <person name="van Deynze A."/>
            <person name="Ashrafi H."/>
            <person name="Hill T."/>
            <person name="Kim W.T."/>
            <person name="Pai H.S."/>
            <person name="Ahn H.K."/>
            <person name="Yeam I."/>
            <person name="Giovannoni J.J."/>
            <person name="Rose J.K."/>
            <person name="Sorensen I."/>
            <person name="Lee S.J."/>
            <person name="Kim R.W."/>
            <person name="Choi I.Y."/>
            <person name="Choi B.S."/>
            <person name="Lim J.S."/>
            <person name="Lee Y.H."/>
            <person name="Choi D."/>
        </authorList>
    </citation>
    <scope>NUCLEOTIDE SEQUENCE [LARGE SCALE GENOMIC DNA]</scope>
    <source>
        <strain evidence="2">cv. CM334</strain>
    </source>
</reference>
<dbReference type="Gramene" id="PHT77593">
    <property type="protein sequence ID" value="PHT77593"/>
    <property type="gene ID" value="T459_15645"/>
</dbReference>
<dbReference type="SUPFAM" id="SSF56204">
    <property type="entry name" value="Hect, E3 ligase catalytic domain"/>
    <property type="match status" value="1"/>
</dbReference>
<comment type="caution">
    <text evidence="1">The sequence shown here is derived from an EMBL/GenBank/DDBJ whole genome shotgun (WGS) entry which is preliminary data.</text>
</comment>
<dbReference type="Proteomes" id="UP000222542">
    <property type="component" value="Unassembled WGS sequence"/>
</dbReference>
<evidence type="ECO:0000313" key="2">
    <source>
        <dbReference type="Proteomes" id="UP000222542"/>
    </source>
</evidence>
<sequence>MNAEMVDRYVLSLTFVCEVGLSGSRKEKEFYLNEKDTVVAIKNRERYVNLLIRQTL</sequence>
<dbReference type="Gene3D" id="3.30.2160.10">
    <property type="entry name" value="Hect, E3 ligase catalytic domain"/>
    <property type="match status" value="1"/>
</dbReference>
<dbReference type="AlphaFoldDB" id="A0A2G2Z6H3"/>
<dbReference type="GO" id="GO:0004842">
    <property type="term" value="F:ubiquitin-protein transferase activity"/>
    <property type="evidence" value="ECO:0007669"/>
    <property type="project" value="InterPro"/>
</dbReference>
<dbReference type="EMBL" id="AYRZ02000006">
    <property type="protein sequence ID" value="PHT77593.1"/>
    <property type="molecule type" value="Genomic_DNA"/>
</dbReference>
<keyword evidence="2" id="KW-1185">Reference proteome</keyword>
<dbReference type="InterPro" id="IPR035983">
    <property type="entry name" value="Hect_E3_ubiquitin_ligase"/>
</dbReference>